<dbReference type="GO" id="GO:0008270">
    <property type="term" value="F:zinc ion binding"/>
    <property type="evidence" value="ECO:0007669"/>
    <property type="project" value="UniProtKB-KW"/>
</dbReference>
<accession>A0A7D9ITA9</accession>
<sequence length="356" mass="39516">MADRQSNPSSSSSSDSHGSLVNQLCRLVNTIRQGNNDGHRRENENHPTETTSAAITRLFPSVNGRRNTTNYTNPITPQFVPSRMNVPKQTKRKKPYSKKSEASSTPVMKDVILLPNPRMKTVPCGRKREELYARGFVATAFSITNEMTNVQMHQQFSTMFSEKLKGTRTFTIVRAVGNRIVEINISQEITGKVLKHICGQGPVYLRCVRATDTEFAWVDADDESDTDDGETVGIESECDELPTFLTTPENPASAHMPITTRSEYTDSTPNILRNNCTPSLTDSVIQGQVGTVACPSCNMRFPVSQIEQHADACCEGRSSEASLYGTWVLNPTIDTIEVPDEDPFVDEIANQQESPY</sequence>
<reference evidence="7" key="1">
    <citation type="submission" date="2020-04" db="EMBL/GenBank/DDBJ databases">
        <authorList>
            <person name="Alioto T."/>
            <person name="Alioto T."/>
            <person name="Gomez Garrido J."/>
        </authorList>
    </citation>
    <scope>NUCLEOTIDE SEQUENCE</scope>
    <source>
        <strain evidence="7">A484AB</strain>
    </source>
</reference>
<evidence type="ECO:0000256" key="1">
    <source>
        <dbReference type="ARBA" id="ARBA00022723"/>
    </source>
</evidence>
<dbReference type="EMBL" id="CACRXK020007609">
    <property type="protein sequence ID" value="CAB4012715.1"/>
    <property type="molecule type" value="Genomic_DNA"/>
</dbReference>
<evidence type="ECO:0000313" key="7">
    <source>
        <dbReference type="EMBL" id="CAB4012715.1"/>
    </source>
</evidence>
<name>A0A7D9ITA9_PARCT</name>
<keyword evidence="4" id="KW-0862">Zinc</keyword>
<dbReference type="OrthoDB" id="8911154at2759"/>
<gene>
    <name evidence="7" type="ORF">PACLA_8A084719</name>
</gene>
<dbReference type="PROSITE" id="PS51908">
    <property type="entry name" value="ZF_UBZ4"/>
    <property type="match status" value="1"/>
</dbReference>
<dbReference type="GO" id="GO:0006281">
    <property type="term" value="P:DNA repair"/>
    <property type="evidence" value="ECO:0007669"/>
    <property type="project" value="UniProtKB-KW"/>
</dbReference>
<feature type="region of interest" description="Disordered" evidence="6">
    <location>
        <begin position="63"/>
        <end position="105"/>
    </location>
</feature>
<evidence type="ECO:0000256" key="2">
    <source>
        <dbReference type="ARBA" id="ARBA00022763"/>
    </source>
</evidence>
<evidence type="ECO:0000256" key="4">
    <source>
        <dbReference type="ARBA" id="ARBA00022833"/>
    </source>
</evidence>
<dbReference type="InterPro" id="IPR006642">
    <property type="entry name" value="Rad18_UBZ4"/>
</dbReference>
<evidence type="ECO:0000256" key="6">
    <source>
        <dbReference type="SAM" id="MobiDB-lite"/>
    </source>
</evidence>
<feature type="compositionally biased region" description="Polar residues" evidence="6">
    <location>
        <begin position="64"/>
        <end position="76"/>
    </location>
</feature>
<keyword evidence="5" id="KW-0234">DNA repair</keyword>
<protein>
    <submittedName>
        <fullName evidence="7">Uncharacterized protein</fullName>
    </submittedName>
</protein>
<dbReference type="AlphaFoldDB" id="A0A7D9ITA9"/>
<comment type="caution">
    <text evidence="7">The sequence shown here is derived from an EMBL/GenBank/DDBJ whole genome shotgun (WGS) entry which is preliminary data.</text>
</comment>
<keyword evidence="1" id="KW-0479">Metal-binding</keyword>
<evidence type="ECO:0000256" key="3">
    <source>
        <dbReference type="ARBA" id="ARBA00022771"/>
    </source>
</evidence>
<proteinExistence type="predicted"/>
<dbReference type="Proteomes" id="UP001152795">
    <property type="component" value="Unassembled WGS sequence"/>
</dbReference>
<keyword evidence="3" id="KW-0863">Zinc-finger</keyword>
<evidence type="ECO:0000256" key="5">
    <source>
        <dbReference type="ARBA" id="ARBA00023204"/>
    </source>
</evidence>
<organism evidence="7 8">
    <name type="scientific">Paramuricea clavata</name>
    <name type="common">Red gorgonian</name>
    <name type="synonym">Violescent sea-whip</name>
    <dbReference type="NCBI Taxonomy" id="317549"/>
    <lineage>
        <taxon>Eukaryota</taxon>
        <taxon>Metazoa</taxon>
        <taxon>Cnidaria</taxon>
        <taxon>Anthozoa</taxon>
        <taxon>Octocorallia</taxon>
        <taxon>Malacalcyonacea</taxon>
        <taxon>Plexauridae</taxon>
        <taxon>Paramuricea</taxon>
    </lineage>
</organism>
<evidence type="ECO:0000313" key="8">
    <source>
        <dbReference type="Proteomes" id="UP001152795"/>
    </source>
</evidence>
<keyword evidence="8" id="KW-1185">Reference proteome</keyword>
<dbReference type="GO" id="GO:0003677">
    <property type="term" value="F:DNA binding"/>
    <property type="evidence" value="ECO:0007669"/>
    <property type="project" value="InterPro"/>
</dbReference>
<keyword evidence="2" id="KW-0227">DNA damage</keyword>